<dbReference type="Gene3D" id="3.10.120.10">
    <property type="entry name" value="Cytochrome b5-like heme/steroid binding domain"/>
    <property type="match status" value="1"/>
</dbReference>
<dbReference type="GO" id="GO:0046872">
    <property type="term" value="F:metal ion binding"/>
    <property type="evidence" value="ECO:0007669"/>
    <property type="project" value="UniProtKB-UniRule"/>
</dbReference>
<dbReference type="SUPFAM" id="SSF55856">
    <property type="entry name" value="Cytochrome b5-like heme/steroid binding domain"/>
    <property type="match status" value="1"/>
</dbReference>
<sequence length="135" mass="15124">MVALFKNFGIGEGSTGKVDGEFKKSLPKRGKYSVAPGYSQLDWARKISSGENLSGVNRPMKVSKDELKKHCTEEDCWMSIKGKVYNVTPYLNYHPAGVKKIINNSGIDATQVFMMNHAWVNEEAILRNCFIGYLT</sequence>
<name>S9Q2G9_SCHOY</name>
<reference evidence="6 7" key="1">
    <citation type="journal article" date="2011" name="Science">
        <title>Comparative functional genomics of the fission yeasts.</title>
        <authorList>
            <person name="Rhind N."/>
            <person name="Chen Z."/>
            <person name="Yassour M."/>
            <person name="Thompson D.A."/>
            <person name="Haas B.J."/>
            <person name="Habib N."/>
            <person name="Wapinski I."/>
            <person name="Roy S."/>
            <person name="Lin M.F."/>
            <person name="Heiman D.I."/>
            <person name="Young S.K."/>
            <person name="Furuya K."/>
            <person name="Guo Y."/>
            <person name="Pidoux A."/>
            <person name="Chen H.M."/>
            <person name="Robbertse B."/>
            <person name="Goldberg J.M."/>
            <person name="Aoki K."/>
            <person name="Bayne E.H."/>
            <person name="Berlin A.M."/>
            <person name="Desjardins C.A."/>
            <person name="Dobbs E."/>
            <person name="Dukaj L."/>
            <person name="Fan L."/>
            <person name="FitzGerald M.G."/>
            <person name="French C."/>
            <person name="Gujja S."/>
            <person name="Hansen K."/>
            <person name="Keifenheim D."/>
            <person name="Levin J.Z."/>
            <person name="Mosher R.A."/>
            <person name="Mueller C.A."/>
            <person name="Pfiffner J."/>
            <person name="Priest M."/>
            <person name="Russ C."/>
            <person name="Smialowska A."/>
            <person name="Swoboda P."/>
            <person name="Sykes S.M."/>
            <person name="Vaughn M."/>
            <person name="Vengrova S."/>
            <person name="Yoder R."/>
            <person name="Zeng Q."/>
            <person name="Allshire R."/>
            <person name="Baulcombe D."/>
            <person name="Birren B.W."/>
            <person name="Brown W."/>
            <person name="Ekwall K."/>
            <person name="Kellis M."/>
            <person name="Leatherwood J."/>
            <person name="Levin H."/>
            <person name="Margalit H."/>
            <person name="Martienssen R."/>
            <person name="Nieduszynski C.A."/>
            <person name="Spatafora J.W."/>
            <person name="Friedman N."/>
            <person name="Dalgaard J.Z."/>
            <person name="Baumann P."/>
            <person name="Niki H."/>
            <person name="Regev A."/>
            <person name="Nusbaum C."/>
        </authorList>
    </citation>
    <scope>NUCLEOTIDE SEQUENCE [LARGE SCALE GENOMIC DNA]</scope>
    <source>
        <strain evidence="7">yFS286</strain>
    </source>
</reference>
<dbReference type="EMBL" id="KE503206">
    <property type="protein sequence ID" value="EPX73903.1"/>
    <property type="molecule type" value="Genomic_DNA"/>
</dbReference>
<dbReference type="GO" id="GO:0004128">
    <property type="term" value="F:cytochrome-b5 reductase activity, acting on NAD(P)H"/>
    <property type="evidence" value="ECO:0007669"/>
    <property type="project" value="TreeGrafter"/>
</dbReference>
<evidence type="ECO:0000259" key="5">
    <source>
        <dbReference type="PROSITE" id="PS50255"/>
    </source>
</evidence>
<dbReference type="OMA" id="RNCFIGY"/>
<dbReference type="Proteomes" id="UP000016088">
    <property type="component" value="Unassembled WGS sequence"/>
</dbReference>
<dbReference type="OrthoDB" id="28748at2759"/>
<keyword evidence="3 4" id="KW-0408">Iron</keyword>
<dbReference type="PROSITE" id="PS50255">
    <property type="entry name" value="CYTOCHROME_B5_2"/>
    <property type="match status" value="1"/>
</dbReference>
<dbReference type="InterPro" id="IPR018506">
    <property type="entry name" value="Cyt_B5_heme-BS"/>
</dbReference>
<dbReference type="eggNOG" id="KOG0536">
    <property type="taxonomic scope" value="Eukaryota"/>
</dbReference>
<evidence type="ECO:0000313" key="6">
    <source>
        <dbReference type="EMBL" id="EPX73903.1"/>
    </source>
</evidence>
<dbReference type="InterPro" id="IPR001199">
    <property type="entry name" value="Cyt_B5-like_heme/steroid-bd"/>
</dbReference>
<dbReference type="PANTHER" id="PTHR46237:SF1">
    <property type="entry name" value="CYTOCHROME B5 REDUCTASE 4"/>
    <property type="match status" value="1"/>
</dbReference>
<dbReference type="AlphaFoldDB" id="S9Q2G9"/>
<dbReference type="GO" id="GO:0020037">
    <property type="term" value="F:heme binding"/>
    <property type="evidence" value="ECO:0007669"/>
    <property type="project" value="UniProtKB-UniRule"/>
</dbReference>
<evidence type="ECO:0000256" key="3">
    <source>
        <dbReference type="ARBA" id="ARBA00023004"/>
    </source>
</evidence>
<keyword evidence="7" id="KW-1185">Reference proteome</keyword>
<dbReference type="InterPro" id="IPR051872">
    <property type="entry name" value="Cytochrome_b5/Flavoprotein_Rdt"/>
</dbReference>
<proteinExistence type="inferred from homology"/>
<dbReference type="GO" id="GO:0005737">
    <property type="term" value="C:cytoplasm"/>
    <property type="evidence" value="ECO:0007669"/>
    <property type="project" value="TreeGrafter"/>
</dbReference>
<accession>S9Q2G9</accession>
<dbReference type="GeneID" id="25032092"/>
<comment type="similarity">
    <text evidence="4">Belongs to the cytochrome b5 family.</text>
</comment>
<dbReference type="PROSITE" id="PS00191">
    <property type="entry name" value="CYTOCHROME_B5_1"/>
    <property type="match status" value="1"/>
</dbReference>
<dbReference type="InterPro" id="IPR036400">
    <property type="entry name" value="Cyt_B5-like_heme/steroid_sf"/>
</dbReference>
<evidence type="ECO:0000256" key="1">
    <source>
        <dbReference type="ARBA" id="ARBA00022617"/>
    </source>
</evidence>
<dbReference type="PANTHER" id="PTHR46237">
    <property type="entry name" value="CYTOCHROME B5 REDUCTASE 4 FAMILY MEMBER"/>
    <property type="match status" value="1"/>
</dbReference>
<evidence type="ECO:0000256" key="4">
    <source>
        <dbReference type="RuleBase" id="RU362121"/>
    </source>
</evidence>
<organism evidence="6 7">
    <name type="scientific">Schizosaccharomyces octosporus (strain yFS286)</name>
    <name type="common">Fission yeast</name>
    <name type="synonym">Octosporomyces octosporus</name>
    <dbReference type="NCBI Taxonomy" id="483514"/>
    <lineage>
        <taxon>Eukaryota</taxon>
        <taxon>Fungi</taxon>
        <taxon>Dikarya</taxon>
        <taxon>Ascomycota</taxon>
        <taxon>Taphrinomycotina</taxon>
        <taxon>Schizosaccharomycetes</taxon>
        <taxon>Schizosaccharomycetales</taxon>
        <taxon>Schizosaccharomycetaceae</taxon>
        <taxon>Schizosaccharomyces</taxon>
    </lineage>
</organism>
<evidence type="ECO:0000313" key="7">
    <source>
        <dbReference type="Proteomes" id="UP000016088"/>
    </source>
</evidence>
<dbReference type="VEuPathDB" id="FungiDB:SOCG_03120"/>
<dbReference type="FunFam" id="3.10.120.10:FF:000001">
    <property type="entry name" value="Cytochrome b5 reductase 4"/>
    <property type="match status" value="1"/>
</dbReference>
<keyword evidence="1 4" id="KW-0349">Heme</keyword>
<dbReference type="RefSeq" id="XP_013017062.1">
    <property type="nucleotide sequence ID" value="XM_013161608.1"/>
</dbReference>
<feature type="domain" description="Cytochrome b5 heme-binding" evidence="5">
    <location>
        <begin position="59"/>
        <end position="135"/>
    </location>
</feature>
<protein>
    <submittedName>
        <fullName evidence="6">NADPH-hemoprotein reductase</fullName>
    </submittedName>
</protein>
<dbReference type="Pfam" id="PF00173">
    <property type="entry name" value="Cyt-b5"/>
    <property type="match status" value="1"/>
</dbReference>
<evidence type="ECO:0000256" key="2">
    <source>
        <dbReference type="ARBA" id="ARBA00022723"/>
    </source>
</evidence>
<gene>
    <name evidence="6" type="ORF">SOCG_03120</name>
</gene>
<dbReference type="HOGENOM" id="CLU_046313_2_3_1"/>
<keyword evidence="2 4" id="KW-0479">Metal-binding</keyword>
<dbReference type="SMART" id="SM01117">
    <property type="entry name" value="Cyt-b5"/>
    <property type="match status" value="1"/>
</dbReference>